<feature type="transmembrane region" description="Helical" evidence="9">
    <location>
        <begin position="6"/>
        <end position="29"/>
    </location>
</feature>
<dbReference type="Proteomes" id="UP001139493">
    <property type="component" value="Unassembled WGS sequence"/>
</dbReference>
<dbReference type="CDD" id="cd06582">
    <property type="entry name" value="TM_PBP1_LivH_like"/>
    <property type="match status" value="1"/>
</dbReference>
<feature type="transmembrane region" description="Helical" evidence="9">
    <location>
        <begin position="145"/>
        <end position="163"/>
    </location>
</feature>
<evidence type="ECO:0000256" key="5">
    <source>
        <dbReference type="ARBA" id="ARBA00022970"/>
    </source>
</evidence>
<evidence type="ECO:0000256" key="9">
    <source>
        <dbReference type="SAM" id="Phobius"/>
    </source>
</evidence>
<name>A0A9X2G738_9MICO</name>
<protein>
    <submittedName>
        <fullName evidence="10">Branched-chain amino acid transport system permease protein</fullName>
    </submittedName>
</protein>
<keyword evidence="3" id="KW-1003">Cell membrane</keyword>
<evidence type="ECO:0000256" key="6">
    <source>
        <dbReference type="ARBA" id="ARBA00022989"/>
    </source>
</evidence>
<feature type="transmembrane region" description="Helical" evidence="9">
    <location>
        <begin position="99"/>
        <end position="117"/>
    </location>
</feature>
<keyword evidence="4 9" id="KW-0812">Transmembrane</keyword>
<keyword evidence="6 9" id="KW-1133">Transmembrane helix</keyword>
<dbReference type="GO" id="GO:0006865">
    <property type="term" value="P:amino acid transport"/>
    <property type="evidence" value="ECO:0007669"/>
    <property type="project" value="UniProtKB-KW"/>
</dbReference>
<dbReference type="EMBL" id="JAMTCS010000001">
    <property type="protein sequence ID" value="MCP2263121.1"/>
    <property type="molecule type" value="Genomic_DNA"/>
</dbReference>
<gene>
    <name evidence="10" type="ORF">APR03_000444</name>
</gene>
<reference evidence="10" key="1">
    <citation type="submission" date="2022-06" db="EMBL/GenBank/DDBJ databases">
        <title>Genomic Encyclopedia of Archaeal and Bacterial Type Strains, Phase II (KMG-II): from individual species to whole genera.</title>
        <authorList>
            <person name="Goeker M."/>
        </authorList>
    </citation>
    <scope>NUCLEOTIDE SEQUENCE</scope>
    <source>
        <strain evidence="10">DSM 26652</strain>
    </source>
</reference>
<proteinExistence type="inferred from homology"/>
<dbReference type="Pfam" id="PF02653">
    <property type="entry name" value="BPD_transp_2"/>
    <property type="match status" value="1"/>
</dbReference>
<feature type="transmembrane region" description="Helical" evidence="9">
    <location>
        <begin position="224"/>
        <end position="255"/>
    </location>
</feature>
<sequence>MSTLILLLATGLGLGGLYFLVASGLSLIYGLMGVLNFAHGSFLTLGAFVGLAAGNLVGAGTWGGLLLGLVVGALTGAAAATATELGLIRPLYDRHIEQVLVTVGLSLATVALFEGIWGPNPRNVTRPGWLASTTDVLGARVPNTAFLNVLAGAVVLGGIVAFLRYTRYGLIIRAGVENRAMVTALGIDVRRAFTLVFAVGGAAAGLGGVLATQSLNYVSPHMGASLLIFAFIVTVIGGMGSLTGAAVASVVVAVLQQLANFYLNNTGDLIVVLLLALVLLVRPSGLLGRPA</sequence>
<keyword evidence="2" id="KW-0813">Transport</keyword>
<feature type="transmembrane region" description="Helical" evidence="9">
    <location>
        <begin position="192"/>
        <end position="212"/>
    </location>
</feature>
<feature type="transmembrane region" description="Helical" evidence="9">
    <location>
        <begin position="65"/>
        <end position="87"/>
    </location>
</feature>
<evidence type="ECO:0000313" key="11">
    <source>
        <dbReference type="Proteomes" id="UP001139493"/>
    </source>
</evidence>
<evidence type="ECO:0000256" key="3">
    <source>
        <dbReference type="ARBA" id="ARBA00022475"/>
    </source>
</evidence>
<dbReference type="GO" id="GO:0022857">
    <property type="term" value="F:transmembrane transporter activity"/>
    <property type="evidence" value="ECO:0007669"/>
    <property type="project" value="InterPro"/>
</dbReference>
<evidence type="ECO:0000256" key="2">
    <source>
        <dbReference type="ARBA" id="ARBA00022448"/>
    </source>
</evidence>
<dbReference type="InterPro" id="IPR052157">
    <property type="entry name" value="BCAA_transport_permease"/>
</dbReference>
<evidence type="ECO:0000256" key="1">
    <source>
        <dbReference type="ARBA" id="ARBA00004651"/>
    </source>
</evidence>
<evidence type="ECO:0000256" key="4">
    <source>
        <dbReference type="ARBA" id="ARBA00022692"/>
    </source>
</evidence>
<dbReference type="RefSeq" id="WP_253832309.1">
    <property type="nucleotide sequence ID" value="NZ_JAMTCS010000001.1"/>
</dbReference>
<dbReference type="InterPro" id="IPR001851">
    <property type="entry name" value="ABC_transp_permease"/>
</dbReference>
<comment type="similarity">
    <text evidence="8">Belongs to the binding-protein-dependent transport system permease family. LivHM subfamily.</text>
</comment>
<feature type="transmembrane region" description="Helical" evidence="9">
    <location>
        <begin position="262"/>
        <end position="281"/>
    </location>
</feature>
<dbReference type="AlphaFoldDB" id="A0A9X2G738"/>
<keyword evidence="5" id="KW-0029">Amino-acid transport</keyword>
<comment type="subcellular location">
    <subcellularLocation>
        <location evidence="1">Cell membrane</location>
        <topology evidence="1">Multi-pass membrane protein</topology>
    </subcellularLocation>
</comment>
<dbReference type="GO" id="GO:0005886">
    <property type="term" value="C:plasma membrane"/>
    <property type="evidence" value="ECO:0007669"/>
    <property type="project" value="UniProtKB-SubCell"/>
</dbReference>
<keyword evidence="11" id="KW-1185">Reference proteome</keyword>
<evidence type="ECO:0000256" key="8">
    <source>
        <dbReference type="ARBA" id="ARBA00037998"/>
    </source>
</evidence>
<evidence type="ECO:0000313" key="10">
    <source>
        <dbReference type="EMBL" id="MCP2263121.1"/>
    </source>
</evidence>
<feature type="transmembrane region" description="Helical" evidence="9">
    <location>
        <begin position="41"/>
        <end position="59"/>
    </location>
</feature>
<keyword evidence="7 9" id="KW-0472">Membrane</keyword>
<evidence type="ECO:0000256" key="7">
    <source>
        <dbReference type="ARBA" id="ARBA00023136"/>
    </source>
</evidence>
<accession>A0A9X2G738</accession>
<dbReference type="PANTHER" id="PTHR11795:SF442">
    <property type="entry name" value="ABC TRANSPORTER ATP-BINDING PROTEIN"/>
    <property type="match status" value="1"/>
</dbReference>
<comment type="caution">
    <text evidence="10">The sequence shown here is derived from an EMBL/GenBank/DDBJ whole genome shotgun (WGS) entry which is preliminary data.</text>
</comment>
<organism evidence="10 11">
    <name type="scientific">Promicromonospora thailandica</name>
    <dbReference type="NCBI Taxonomy" id="765201"/>
    <lineage>
        <taxon>Bacteria</taxon>
        <taxon>Bacillati</taxon>
        <taxon>Actinomycetota</taxon>
        <taxon>Actinomycetes</taxon>
        <taxon>Micrococcales</taxon>
        <taxon>Promicromonosporaceae</taxon>
        <taxon>Promicromonospora</taxon>
    </lineage>
</organism>
<dbReference type="PANTHER" id="PTHR11795">
    <property type="entry name" value="BRANCHED-CHAIN AMINO ACID TRANSPORT SYSTEM PERMEASE PROTEIN LIVH"/>
    <property type="match status" value="1"/>
</dbReference>